<keyword evidence="2" id="KW-1185">Reference proteome</keyword>
<name>A0A5S5C3Y3_9BACL</name>
<organism evidence="1 2">
    <name type="scientific">Paenibacillus methanolicus</name>
    <dbReference type="NCBI Taxonomy" id="582686"/>
    <lineage>
        <taxon>Bacteria</taxon>
        <taxon>Bacillati</taxon>
        <taxon>Bacillota</taxon>
        <taxon>Bacilli</taxon>
        <taxon>Bacillales</taxon>
        <taxon>Paenibacillaceae</taxon>
        <taxon>Paenibacillus</taxon>
    </lineage>
</organism>
<dbReference type="Proteomes" id="UP000323257">
    <property type="component" value="Unassembled WGS sequence"/>
</dbReference>
<evidence type="ECO:0000313" key="1">
    <source>
        <dbReference type="EMBL" id="TYP73328.1"/>
    </source>
</evidence>
<proteinExistence type="predicted"/>
<dbReference type="EMBL" id="VNHS01000007">
    <property type="protein sequence ID" value="TYP73328.1"/>
    <property type="molecule type" value="Genomic_DNA"/>
</dbReference>
<dbReference type="AlphaFoldDB" id="A0A5S5C3Y3"/>
<comment type="caution">
    <text evidence="1">The sequence shown here is derived from an EMBL/GenBank/DDBJ whole genome shotgun (WGS) entry which is preliminary data.</text>
</comment>
<protein>
    <submittedName>
        <fullName evidence="1">Uncharacterized protein</fullName>
    </submittedName>
</protein>
<gene>
    <name evidence="1" type="ORF">BCM02_107312</name>
</gene>
<reference evidence="1 2" key="1">
    <citation type="submission" date="2019-07" db="EMBL/GenBank/DDBJ databases">
        <title>Genomic Encyclopedia of Type Strains, Phase III (KMG-III): the genomes of soil and plant-associated and newly described type strains.</title>
        <authorList>
            <person name="Whitman W."/>
        </authorList>
    </citation>
    <scope>NUCLEOTIDE SEQUENCE [LARGE SCALE GENOMIC DNA]</scope>
    <source>
        <strain evidence="1 2">BL24</strain>
    </source>
</reference>
<evidence type="ECO:0000313" key="2">
    <source>
        <dbReference type="Proteomes" id="UP000323257"/>
    </source>
</evidence>
<sequence>MDRSLLFRLVHLYCDEKRNEVALVPNGWREKLGIVSLSIVERIRLPFGEEELYQAVMSMLNRCYSMERRNFLRKTIR</sequence>
<accession>A0A5S5C3Y3</accession>